<dbReference type="Proteomes" id="UP000295192">
    <property type="component" value="Unassembled WGS sequence"/>
</dbReference>
<feature type="domain" description="CHK kinase-like" evidence="1">
    <location>
        <begin position="1"/>
        <end position="161"/>
    </location>
</feature>
<gene>
    <name evidence="2" type="ORF">AWZ03_006737</name>
</gene>
<evidence type="ECO:0000259" key="1">
    <source>
        <dbReference type="SMART" id="SM00587"/>
    </source>
</evidence>
<evidence type="ECO:0000313" key="2">
    <source>
        <dbReference type="EMBL" id="TDG46853.1"/>
    </source>
</evidence>
<comment type="caution">
    <text evidence="2">The sequence shown here is derived from an EMBL/GenBank/DDBJ whole genome shotgun (WGS) entry which is preliminary data.</text>
</comment>
<dbReference type="SMART" id="SM00587">
    <property type="entry name" value="CHK"/>
    <property type="match status" value="1"/>
</dbReference>
<dbReference type="PANTHER" id="PTHR11012:SF6">
    <property type="entry name" value="CHK DOMAIN OV1-RELATED"/>
    <property type="match status" value="1"/>
</dbReference>
<dbReference type="SUPFAM" id="SSF56112">
    <property type="entry name" value="Protein kinase-like (PK-like)"/>
    <property type="match status" value="1"/>
</dbReference>
<protein>
    <recommendedName>
        <fullName evidence="1">CHK kinase-like domain-containing protein</fullName>
    </recommendedName>
</protein>
<dbReference type="InterPro" id="IPR011009">
    <property type="entry name" value="Kinase-like_dom_sf"/>
</dbReference>
<accession>A0A484BDI0</accession>
<proteinExistence type="predicted"/>
<evidence type="ECO:0000313" key="3">
    <source>
        <dbReference type="Proteomes" id="UP000295192"/>
    </source>
</evidence>
<dbReference type="PANTHER" id="PTHR11012">
    <property type="entry name" value="PROTEIN KINASE-LIKE DOMAIN-CONTAINING"/>
    <property type="match status" value="1"/>
</dbReference>
<dbReference type="AlphaFoldDB" id="A0A484BDI0"/>
<dbReference type="EMBL" id="LSRL02000052">
    <property type="protein sequence ID" value="TDG46853.1"/>
    <property type="molecule type" value="Genomic_DNA"/>
</dbReference>
<reference evidence="2 3" key="1">
    <citation type="journal article" date="2019" name="J. Hered.">
        <title>An Improved Genome Assembly for Drosophila navojoa, the Basal Species in the mojavensis Cluster.</title>
        <authorList>
            <person name="Vanderlinde T."/>
            <person name="Dupim E.G."/>
            <person name="Nazario-Yepiz N.O."/>
            <person name="Carvalho A.B."/>
        </authorList>
    </citation>
    <scope>NUCLEOTIDE SEQUENCE [LARGE SCALE GENOMIC DNA]</scope>
    <source>
        <strain evidence="2">Navoj_Jal97</strain>
        <tissue evidence="2">Whole organism</tissue>
    </source>
</reference>
<keyword evidence="3" id="KW-1185">Reference proteome</keyword>
<sequence>MEVILSRVAAYHAASACYLQSNRDQLNEFPSYKEPDQTLIAKKSWIQQQFYESLRANGLRQFEDKVKSYQRTLSSRVKAPDSKKSFTVILNGACCSNNLLGLFDEFGQLRDVVFNDFGSANIGPAVHDLLQLLLTAPAAKTEKFDGFSRFYVEKLAEILNLLNFKGKFPSLTDIQLDMLSYRRHWGKL</sequence>
<dbReference type="InterPro" id="IPR015897">
    <property type="entry name" value="CHK_kinase-like"/>
</dbReference>
<dbReference type="InterPro" id="IPR004119">
    <property type="entry name" value="EcKL"/>
</dbReference>
<name>A0A484BDI0_DRONA</name>
<dbReference type="Pfam" id="PF02958">
    <property type="entry name" value="EcKL"/>
    <property type="match status" value="1"/>
</dbReference>
<organism evidence="2 3">
    <name type="scientific">Drosophila navojoa</name>
    <name type="common">Fruit fly</name>
    <dbReference type="NCBI Taxonomy" id="7232"/>
    <lineage>
        <taxon>Eukaryota</taxon>
        <taxon>Metazoa</taxon>
        <taxon>Ecdysozoa</taxon>
        <taxon>Arthropoda</taxon>
        <taxon>Hexapoda</taxon>
        <taxon>Insecta</taxon>
        <taxon>Pterygota</taxon>
        <taxon>Neoptera</taxon>
        <taxon>Endopterygota</taxon>
        <taxon>Diptera</taxon>
        <taxon>Brachycera</taxon>
        <taxon>Muscomorpha</taxon>
        <taxon>Ephydroidea</taxon>
        <taxon>Drosophilidae</taxon>
        <taxon>Drosophila</taxon>
    </lineage>
</organism>
<dbReference type="OrthoDB" id="8250698at2759"/>